<reference evidence="6" key="2">
    <citation type="submission" date="2021-04" db="EMBL/GenBank/DDBJ databases">
        <authorList>
            <person name="Gilroy R."/>
        </authorList>
    </citation>
    <scope>NUCLEOTIDE SEQUENCE</scope>
    <source>
        <strain evidence="6">ChiBcec16_6824</strain>
    </source>
</reference>
<keyword evidence="3" id="KW-0753">Steroid metabolism</keyword>
<protein>
    <submittedName>
        <fullName evidence="6">3-oxoacyl-ACP reductase FabG</fullName>
    </submittedName>
</protein>
<name>A0A9D2BY45_9FIRM</name>
<evidence type="ECO:0000313" key="6">
    <source>
        <dbReference type="EMBL" id="HIY20388.1"/>
    </source>
</evidence>
<dbReference type="GO" id="GO:0032787">
    <property type="term" value="P:monocarboxylic acid metabolic process"/>
    <property type="evidence" value="ECO:0007669"/>
    <property type="project" value="UniProtKB-ARBA"/>
</dbReference>
<dbReference type="PANTHER" id="PTHR42879:SF2">
    <property type="entry name" value="3-OXOACYL-[ACYL-CARRIER-PROTEIN] REDUCTASE FABG"/>
    <property type="match status" value="1"/>
</dbReference>
<dbReference type="InterPro" id="IPR020904">
    <property type="entry name" value="Sc_DH/Rdtase_CS"/>
</dbReference>
<comment type="similarity">
    <text evidence="1 4">Belongs to the short-chain dehydrogenases/reductases (SDR) family.</text>
</comment>
<dbReference type="PRINTS" id="PR00081">
    <property type="entry name" value="GDHRDH"/>
</dbReference>
<comment type="caution">
    <text evidence="6">The sequence shown here is derived from an EMBL/GenBank/DDBJ whole genome shotgun (WGS) entry which is preliminary data.</text>
</comment>
<dbReference type="FunFam" id="3.40.50.720:FF:000173">
    <property type="entry name" value="3-oxoacyl-[acyl-carrier protein] reductase"/>
    <property type="match status" value="1"/>
</dbReference>
<proteinExistence type="inferred from homology"/>
<organism evidence="6 7">
    <name type="scientific">Candidatus Flavonifractor merdigallinarum</name>
    <dbReference type="NCBI Taxonomy" id="2838589"/>
    <lineage>
        <taxon>Bacteria</taxon>
        <taxon>Bacillati</taxon>
        <taxon>Bacillota</taxon>
        <taxon>Clostridia</taxon>
        <taxon>Eubacteriales</taxon>
        <taxon>Oscillospiraceae</taxon>
        <taxon>Flavonifractor</taxon>
    </lineage>
</organism>
<dbReference type="PANTHER" id="PTHR42879">
    <property type="entry name" value="3-OXOACYL-(ACYL-CARRIER-PROTEIN) REDUCTASE"/>
    <property type="match status" value="1"/>
</dbReference>
<evidence type="ECO:0000256" key="4">
    <source>
        <dbReference type="RuleBase" id="RU000363"/>
    </source>
</evidence>
<dbReference type="PRINTS" id="PR00080">
    <property type="entry name" value="SDRFAMILY"/>
</dbReference>
<dbReference type="Pfam" id="PF00106">
    <property type="entry name" value="adh_short"/>
    <property type="match status" value="1"/>
</dbReference>
<evidence type="ECO:0000256" key="2">
    <source>
        <dbReference type="ARBA" id="ARBA00023002"/>
    </source>
</evidence>
<dbReference type="SMART" id="SM00822">
    <property type="entry name" value="PKS_KR"/>
    <property type="match status" value="1"/>
</dbReference>
<evidence type="ECO:0000256" key="1">
    <source>
        <dbReference type="ARBA" id="ARBA00006484"/>
    </source>
</evidence>
<accession>A0A9D2BY45</accession>
<dbReference type="EMBL" id="DXDX01000011">
    <property type="protein sequence ID" value="HIY20388.1"/>
    <property type="molecule type" value="Genomic_DNA"/>
</dbReference>
<gene>
    <name evidence="6" type="ORF">H9841_00615</name>
</gene>
<dbReference type="GO" id="GO:0016491">
    <property type="term" value="F:oxidoreductase activity"/>
    <property type="evidence" value="ECO:0007669"/>
    <property type="project" value="UniProtKB-KW"/>
</dbReference>
<evidence type="ECO:0000313" key="7">
    <source>
        <dbReference type="Proteomes" id="UP000823868"/>
    </source>
</evidence>
<keyword evidence="3" id="KW-0443">Lipid metabolism</keyword>
<evidence type="ECO:0000259" key="5">
    <source>
        <dbReference type="SMART" id="SM00822"/>
    </source>
</evidence>
<dbReference type="GO" id="GO:0008202">
    <property type="term" value="P:steroid metabolic process"/>
    <property type="evidence" value="ECO:0007669"/>
    <property type="project" value="UniProtKB-KW"/>
</dbReference>
<dbReference type="Gene3D" id="3.40.50.720">
    <property type="entry name" value="NAD(P)-binding Rossmann-like Domain"/>
    <property type="match status" value="1"/>
</dbReference>
<dbReference type="PROSITE" id="PS00061">
    <property type="entry name" value="ADH_SHORT"/>
    <property type="match status" value="1"/>
</dbReference>
<reference evidence="6" key="1">
    <citation type="journal article" date="2021" name="PeerJ">
        <title>Extensive microbial diversity within the chicken gut microbiome revealed by metagenomics and culture.</title>
        <authorList>
            <person name="Gilroy R."/>
            <person name="Ravi A."/>
            <person name="Getino M."/>
            <person name="Pursley I."/>
            <person name="Horton D.L."/>
            <person name="Alikhan N.F."/>
            <person name="Baker D."/>
            <person name="Gharbi K."/>
            <person name="Hall N."/>
            <person name="Watson M."/>
            <person name="Adriaenssens E.M."/>
            <person name="Foster-Nyarko E."/>
            <person name="Jarju S."/>
            <person name="Secka A."/>
            <person name="Antonio M."/>
            <person name="Oren A."/>
            <person name="Chaudhuri R.R."/>
            <person name="La Ragione R."/>
            <person name="Hildebrand F."/>
            <person name="Pallen M.J."/>
        </authorList>
    </citation>
    <scope>NUCLEOTIDE SEQUENCE</scope>
    <source>
        <strain evidence="6">ChiBcec16_6824</strain>
    </source>
</reference>
<keyword evidence="2" id="KW-0560">Oxidoreductase</keyword>
<dbReference type="InterPro" id="IPR036291">
    <property type="entry name" value="NAD(P)-bd_dom_sf"/>
</dbReference>
<dbReference type="Proteomes" id="UP000823868">
    <property type="component" value="Unassembled WGS sequence"/>
</dbReference>
<dbReference type="AlphaFoldDB" id="A0A9D2BY45"/>
<feature type="domain" description="Ketoreductase" evidence="5">
    <location>
        <begin position="3"/>
        <end position="186"/>
    </location>
</feature>
<dbReference type="InterPro" id="IPR050259">
    <property type="entry name" value="SDR"/>
</dbReference>
<dbReference type="InterPro" id="IPR002347">
    <property type="entry name" value="SDR_fam"/>
</dbReference>
<dbReference type="InterPro" id="IPR057326">
    <property type="entry name" value="KR_dom"/>
</dbReference>
<dbReference type="SUPFAM" id="SSF51735">
    <property type="entry name" value="NAD(P)-binding Rossmann-fold domains"/>
    <property type="match status" value="1"/>
</dbReference>
<evidence type="ECO:0000256" key="3">
    <source>
        <dbReference type="ARBA" id="ARBA00023221"/>
    </source>
</evidence>
<sequence length="246" mass="26203">MSKNAIITGGTRGLGEAMTLKLGDMGYNVAINYTSERSGALADALVQKLKEEKGVDAIAVKADVSDYDACEQLVKTALDHFQGQLDVLINNAGITNNCNFIDLQPKDYMRVINTNLVSMMHMSHLCLPHLVDHDSCIVNTASVGGLVGVVNQADYCAAKTGVIGLTRALALEFAPRKVRVNAIAPGMIMTDMLRGVNQDELRALAATIPLGYIGEPADIAGCMEYILTAPYLTGQTISPNGGFVMP</sequence>